<keyword evidence="2" id="KW-0659">Purine metabolism</keyword>
<dbReference type="InterPro" id="IPR024060">
    <property type="entry name" value="Ureidoglycolate_lyase_dom_sf"/>
</dbReference>
<dbReference type="AlphaFoldDB" id="A0A1A6C062"/>
<evidence type="ECO:0000313" key="5">
    <source>
        <dbReference type="EMBL" id="OBS07947.1"/>
    </source>
</evidence>
<dbReference type="OrthoDB" id="9804602at2"/>
<dbReference type="STRING" id="160660.BJI67_02630"/>
<keyword evidence="3" id="KW-0456">Lyase</keyword>
<evidence type="ECO:0000256" key="4">
    <source>
        <dbReference type="ARBA" id="ARBA00047684"/>
    </source>
</evidence>
<comment type="catalytic activity">
    <reaction evidence="4">
        <text>(S)-ureidoglycolate = urea + glyoxylate</text>
        <dbReference type="Rhea" id="RHEA:11304"/>
        <dbReference type="ChEBI" id="CHEBI:16199"/>
        <dbReference type="ChEBI" id="CHEBI:36655"/>
        <dbReference type="ChEBI" id="CHEBI:57296"/>
        <dbReference type="EC" id="4.3.2.3"/>
    </reaction>
</comment>
<dbReference type="GO" id="GO:0050385">
    <property type="term" value="F:ureidoglycolate lyase activity"/>
    <property type="evidence" value="ECO:0007669"/>
    <property type="project" value="UniProtKB-EC"/>
</dbReference>
<dbReference type="GO" id="GO:0006144">
    <property type="term" value="P:purine nucleobase metabolic process"/>
    <property type="evidence" value="ECO:0007669"/>
    <property type="project" value="UniProtKB-KW"/>
</dbReference>
<evidence type="ECO:0000313" key="6">
    <source>
        <dbReference type="Proteomes" id="UP000029273"/>
    </source>
</evidence>
<dbReference type="InterPro" id="IPR011051">
    <property type="entry name" value="RmlC_Cupin_sf"/>
</dbReference>
<evidence type="ECO:0000256" key="2">
    <source>
        <dbReference type="ARBA" id="ARBA00022631"/>
    </source>
</evidence>
<dbReference type="Gene3D" id="2.60.120.480">
    <property type="entry name" value="Ureidoglycolate hydrolase"/>
    <property type="match status" value="1"/>
</dbReference>
<accession>A0A1A6C062</accession>
<keyword evidence="6" id="KW-1185">Reference proteome</keyword>
<evidence type="ECO:0000256" key="1">
    <source>
        <dbReference type="ARBA" id="ARBA00011738"/>
    </source>
</evidence>
<dbReference type="InterPro" id="IPR007247">
    <property type="entry name" value="Ureidogly_lyase"/>
</dbReference>
<dbReference type="GO" id="GO:0000256">
    <property type="term" value="P:allantoin catabolic process"/>
    <property type="evidence" value="ECO:0007669"/>
    <property type="project" value="InterPro"/>
</dbReference>
<dbReference type="EMBL" id="JQSG02000006">
    <property type="protein sequence ID" value="OBS07947.1"/>
    <property type="molecule type" value="Genomic_DNA"/>
</dbReference>
<comment type="subunit">
    <text evidence="1">Homodimer.</text>
</comment>
<evidence type="ECO:0000256" key="3">
    <source>
        <dbReference type="ARBA" id="ARBA00023239"/>
    </source>
</evidence>
<proteinExistence type="predicted"/>
<reference evidence="5 6" key="1">
    <citation type="journal article" date="2014" name="Genome Announc.">
        <title>Draft Genome Sequence of the Iron-Oxidizing, Acidophilic, and Halotolerant 'Thiobacillus prosperus' Type Strain DSM 5130.</title>
        <authorList>
            <person name="Ossandon F.J."/>
            <person name="Cardenas J.P."/>
            <person name="Corbett M."/>
            <person name="Quatrini R."/>
            <person name="Holmes D.S."/>
            <person name="Watkin E."/>
        </authorList>
    </citation>
    <scope>NUCLEOTIDE SEQUENCE [LARGE SCALE GENOMIC DNA]</scope>
    <source>
        <strain evidence="5 6">DSM 5130</strain>
    </source>
</reference>
<dbReference type="Pfam" id="PF04115">
    <property type="entry name" value="Ureidogly_lyase"/>
    <property type="match status" value="1"/>
</dbReference>
<sequence>MSSQTAAQRYVDVPLVDATPENTAEYGLMIGDSVLKPGLPIPFYKGSVEEGQNLDFVYHERAVVRTARISHRSAEITWLERHLRMTQLFVGLGDQPFAMVLGKPNQDTGASLPVLEDVVAFRIPPGHGIMIHAGTWHDFPMAFENPVTVLTMNSEEVVKALAEAKTADDMDAGDVYKINIERHTGRVLRVPF</sequence>
<protein>
    <submittedName>
        <fullName evidence="5">Ureidoglycolate hydrolase</fullName>
    </submittedName>
</protein>
<dbReference type="SUPFAM" id="SSF51182">
    <property type="entry name" value="RmlC-like cupins"/>
    <property type="match status" value="1"/>
</dbReference>
<gene>
    <name evidence="5" type="ORF">Thpro_022197</name>
</gene>
<organism evidence="5 6">
    <name type="scientific">Acidihalobacter prosperus</name>
    <dbReference type="NCBI Taxonomy" id="160660"/>
    <lineage>
        <taxon>Bacteria</taxon>
        <taxon>Pseudomonadati</taxon>
        <taxon>Pseudomonadota</taxon>
        <taxon>Gammaproteobacteria</taxon>
        <taxon>Chromatiales</taxon>
        <taxon>Ectothiorhodospiraceae</taxon>
        <taxon>Acidihalobacter</taxon>
    </lineage>
</organism>
<dbReference type="RefSeq" id="WP_038091617.1">
    <property type="nucleotide sequence ID" value="NZ_JQSG02000006.1"/>
</dbReference>
<name>A0A1A6C062_9GAMM</name>
<keyword evidence="5" id="KW-0378">Hydrolase</keyword>
<dbReference type="Proteomes" id="UP000029273">
    <property type="component" value="Unassembled WGS sequence"/>
</dbReference>
<comment type="caution">
    <text evidence="5">The sequence shown here is derived from an EMBL/GenBank/DDBJ whole genome shotgun (WGS) entry which is preliminary data.</text>
</comment>
<dbReference type="GO" id="GO:0004848">
    <property type="term" value="F:ureidoglycolate hydrolase activity"/>
    <property type="evidence" value="ECO:0007669"/>
    <property type="project" value="InterPro"/>
</dbReference>